<keyword evidence="2" id="KW-1185">Reference proteome</keyword>
<reference evidence="1 2" key="1">
    <citation type="submission" date="2014-10" db="EMBL/GenBank/DDBJ databases">
        <title>Draft genome of the hookworm Ancylostoma caninum.</title>
        <authorList>
            <person name="Mitreva M."/>
        </authorList>
    </citation>
    <scope>NUCLEOTIDE SEQUENCE [LARGE SCALE GENOMIC DNA]</scope>
    <source>
        <strain evidence="1 2">Baltimore</strain>
    </source>
</reference>
<proteinExistence type="predicted"/>
<dbReference type="Proteomes" id="UP000252519">
    <property type="component" value="Unassembled WGS sequence"/>
</dbReference>
<name>A0A368H3K8_ANCCA</name>
<accession>A0A368H3K8</accession>
<sequence length="134" mass="15310">MASGDEEGMIIDDDTKKYEDVDLPQKITPTSSTQTKPAAEFEVELNGFMMNINALPRDVYHYRVGLTKITDKKTRDLTRGQKQELFCCTIETSCLHVTVQHRHEETSGHLSEVLEICIRVRLRELPLCETPACR</sequence>
<protein>
    <submittedName>
        <fullName evidence="1">Uncharacterized protein</fullName>
    </submittedName>
</protein>
<dbReference type="AlphaFoldDB" id="A0A368H3K8"/>
<dbReference type="EMBL" id="JOJR01000024">
    <property type="protein sequence ID" value="RCN50348.1"/>
    <property type="molecule type" value="Genomic_DNA"/>
</dbReference>
<evidence type="ECO:0000313" key="2">
    <source>
        <dbReference type="Proteomes" id="UP000252519"/>
    </source>
</evidence>
<evidence type="ECO:0000313" key="1">
    <source>
        <dbReference type="EMBL" id="RCN50348.1"/>
    </source>
</evidence>
<gene>
    <name evidence="1" type="ORF">ANCCAN_03571</name>
</gene>
<dbReference type="STRING" id="29170.A0A368H3K8"/>
<dbReference type="OrthoDB" id="5812648at2759"/>
<organism evidence="1 2">
    <name type="scientific">Ancylostoma caninum</name>
    <name type="common">Dog hookworm</name>
    <dbReference type="NCBI Taxonomy" id="29170"/>
    <lineage>
        <taxon>Eukaryota</taxon>
        <taxon>Metazoa</taxon>
        <taxon>Ecdysozoa</taxon>
        <taxon>Nematoda</taxon>
        <taxon>Chromadorea</taxon>
        <taxon>Rhabditida</taxon>
        <taxon>Rhabditina</taxon>
        <taxon>Rhabditomorpha</taxon>
        <taxon>Strongyloidea</taxon>
        <taxon>Ancylostomatidae</taxon>
        <taxon>Ancylostomatinae</taxon>
        <taxon>Ancylostoma</taxon>
    </lineage>
</organism>
<comment type="caution">
    <text evidence="1">The sequence shown here is derived from an EMBL/GenBank/DDBJ whole genome shotgun (WGS) entry which is preliminary data.</text>
</comment>